<keyword evidence="4" id="KW-1185">Reference proteome</keyword>
<proteinExistence type="predicted"/>
<evidence type="ECO:0000256" key="2">
    <source>
        <dbReference type="SAM" id="SignalP"/>
    </source>
</evidence>
<gene>
    <name evidence="3" type="ORF">KC19_VG082600</name>
</gene>
<feature type="region of interest" description="Disordered" evidence="1">
    <location>
        <begin position="89"/>
        <end position="111"/>
    </location>
</feature>
<dbReference type="AlphaFoldDB" id="A0A8T0HNB2"/>
<feature type="chain" id="PRO_5035781143" evidence="2">
    <location>
        <begin position="19"/>
        <end position="111"/>
    </location>
</feature>
<sequence length="111" mass="13251">MNHITMFMWLMQTRSLTSWRILLSTLIRNFNRPCRSNNKDQSFSSFLALPELIPAAKRRRQQPLVDFTKSRILTSEESVSVCEQLLKKRQENEEATKRRAAERKQIKKQER</sequence>
<evidence type="ECO:0000313" key="3">
    <source>
        <dbReference type="EMBL" id="KAG0572299.1"/>
    </source>
</evidence>
<protein>
    <submittedName>
        <fullName evidence="3">Uncharacterized protein</fullName>
    </submittedName>
</protein>
<name>A0A8T0HNB2_CERPU</name>
<reference evidence="3" key="1">
    <citation type="submission" date="2020-06" db="EMBL/GenBank/DDBJ databases">
        <title>WGS assembly of Ceratodon purpureus strain R40.</title>
        <authorList>
            <person name="Carey S.B."/>
            <person name="Jenkins J."/>
            <person name="Shu S."/>
            <person name="Lovell J.T."/>
            <person name="Sreedasyam A."/>
            <person name="Maumus F."/>
            <person name="Tiley G.P."/>
            <person name="Fernandez-Pozo N."/>
            <person name="Barry K."/>
            <person name="Chen C."/>
            <person name="Wang M."/>
            <person name="Lipzen A."/>
            <person name="Daum C."/>
            <person name="Saski C.A."/>
            <person name="Payton A.C."/>
            <person name="Mcbreen J.C."/>
            <person name="Conrad R.E."/>
            <person name="Kollar L.M."/>
            <person name="Olsson S."/>
            <person name="Huttunen S."/>
            <person name="Landis J.B."/>
            <person name="Wickett N.J."/>
            <person name="Johnson M.G."/>
            <person name="Rensing S.A."/>
            <person name="Grimwood J."/>
            <person name="Schmutz J."/>
            <person name="Mcdaniel S.F."/>
        </authorList>
    </citation>
    <scope>NUCLEOTIDE SEQUENCE</scope>
    <source>
        <strain evidence="3">R40</strain>
    </source>
</reference>
<dbReference type="Proteomes" id="UP000822688">
    <property type="component" value="Chromosome V"/>
</dbReference>
<dbReference type="EMBL" id="CM026426">
    <property type="protein sequence ID" value="KAG0572299.1"/>
    <property type="molecule type" value="Genomic_DNA"/>
</dbReference>
<keyword evidence="2" id="KW-0732">Signal</keyword>
<organism evidence="3 4">
    <name type="scientific">Ceratodon purpureus</name>
    <name type="common">Fire moss</name>
    <name type="synonym">Dicranum purpureum</name>
    <dbReference type="NCBI Taxonomy" id="3225"/>
    <lineage>
        <taxon>Eukaryota</taxon>
        <taxon>Viridiplantae</taxon>
        <taxon>Streptophyta</taxon>
        <taxon>Embryophyta</taxon>
        <taxon>Bryophyta</taxon>
        <taxon>Bryophytina</taxon>
        <taxon>Bryopsida</taxon>
        <taxon>Dicranidae</taxon>
        <taxon>Pseudoditrichales</taxon>
        <taxon>Ditrichaceae</taxon>
        <taxon>Ceratodon</taxon>
    </lineage>
</organism>
<evidence type="ECO:0000313" key="4">
    <source>
        <dbReference type="Proteomes" id="UP000822688"/>
    </source>
</evidence>
<accession>A0A8T0HNB2</accession>
<comment type="caution">
    <text evidence="3">The sequence shown here is derived from an EMBL/GenBank/DDBJ whole genome shotgun (WGS) entry which is preliminary data.</text>
</comment>
<evidence type="ECO:0000256" key="1">
    <source>
        <dbReference type="SAM" id="MobiDB-lite"/>
    </source>
</evidence>
<feature type="signal peptide" evidence="2">
    <location>
        <begin position="1"/>
        <end position="18"/>
    </location>
</feature>